<keyword evidence="2" id="KW-1185">Reference proteome</keyword>
<evidence type="ECO:0000313" key="1">
    <source>
        <dbReference type="EMBL" id="GGE15726.1"/>
    </source>
</evidence>
<gene>
    <name evidence="1" type="ORF">GCM10011516_11870</name>
</gene>
<protein>
    <submittedName>
        <fullName evidence="1">Uncharacterized protein</fullName>
    </submittedName>
</protein>
<sequence>MHFLSSKHPINMKTITIIILSFLCIHANAQEYSKKDSLKKRIEKQLFSELSKDSSITFYTVSYTTAAENIPVAYPGGINVFREILFTEISKKIDYQNLNKYDWDKPITFVVNINGYLRFQKDNNLGDLIDTTKFRKFQPGLVNGRLVPIYFEVQLPQPEKLLDWKELNLCHRNYQIITYSSNGEPIYMSPTLPKTKDNLIIISYLWTNQLNEPQIIQGDKNDLDLIKQQLGKLSSKELLIADYINNKRIFIIMKKQANL</sequence>
<dbReference type="Proteomes" id="UP000614460">
    <property type="component" value="Unassembled WGS sequence"/>
</dbReference>
<organism evidence="1 2">
    <name type="scientific">Sphingobacterium cellulitidis</name>
    <dbReference type="NCBI Taxonomy" id="1768011"/>
    <lineage>
        <taxon>Bacteria</taxon>
        <taxon>Pseudomonadati</taxon>
        <taxon>Bacteroidota</taxon>
        <taxon>Sphingobacteriia</taxon>
        <taxon>Sphingobacteriales</taxon>
        <taxon>Sphingobacteriaceae</taxon>
        <taxon>Sphingobacterium</taxon>
    </lineage>
</organism>
<accession>A0A8H9KT12</accession>
<dbReference type="EMBL" id="BMKM01000002">
    <property type="protein sequence ID" value="GGE15726.1"/>
    <property type="molecule type" value="Genomic_DNA"/>
</dbReference>
<name>A0A8H9KT12_9SPHI</name>
<comment type="caution">
    <text evidence="1">The sequence shown here is derived from an EMBL/GenBank/DDBJ whole genome shotgun (WGS) entry which is preliminary data.</text>
</comment>
<evidence type="ECO:0000313" key="2">
    <source>
        <dbReference type="Proteomes" id="UP000614460"/>
    </source>
</evidence>
<dbReference type="AlphaFoldDB" id="A0A8H9KT12"/>
<proteinExistence type="predicted"/>
<reference evidence="1" key="2">
    <citation type="submission" date="2020-09" db="EMBL/GenBank/DDBJ databases">
        <authorList>
            <person name="Sun Q."/>
            <person name="Zhou Y."/>
        </authorList>
    </citation>
    <scope>NUCLEOTIDE SEQUENCE</scope>
    <source>
        <strain evidence="1">CGMCC 1.15966</strain>
    </source>
</reference>
<reference evidence="1" key="1">
    <citation type="journal article" date="2014" name="Int. J. Syst. Evol. Microbiol.">
        <title>Complete genome sequence of Corynebacterium casei LMG S-19264T (=DSM 44701T), isolated from a smear-ripened cheese.</title>
        <authorList>
            <consortium name="US DOE Joint Genome Institute (JGI-PGF)"/>
            <person name="Walter F."/>
            <person name="Albersmeier A."/>
            <person name="Kalinowski J."/>
            <person name="Ruckert C."/>
        </authorList>
    </citation>
    <scope>NUCLEOTIDE SEQUENCE</scope>
    <source>
        <strain evidence="1">CGMCC 1.15966</strain>
    </source>
</reference>